<feature type="compositionally biased region" description="Polar residues" evidence="1">
    <location>
        <begin position="343"/>
        <end position="361"/>
    </location>
</feature>
<dbReference type="AlphaFoldDB" id="A0A409YQD2"/>
<feature type="region of interest" description="Disordered" evidence="1">
    <location>
        <begin position="217"/>
        <end position="245"/>
    </location>
</feature>
<dbReference type="EMBL" id="NHTK01000838">
    <property type="protein sequence ID" value="PPR05206.1"/>
    <property type="molecule type" value="Genomic_DNA"/>
</dbReference>
<feature type="region of interest" description="Disordered" evidence="1">
    <location>
        <begin position="341"/>
        <end position="361"/>
    </location>
</feature>
<accession>A0A409YQD2</accession>
<name>A0A409YQD2_9AGAR</name>
<dbReference type="STRING" id="181874.A0A409YQD2"/>
<organism evidence="2 3">
    <name type="scientific">Panaeolus cyanescens</name>
    <dbReference type="NCBI Taxonomy" id="181874"/>
    <lineage>
        <taxon>Eukaryota</taxon>
        <taxon>Fungi</taxon>
        <taxon>Dikarya</taxon>
        <taxon>Basidiomycota</taxon>
        <taxon>Agaricomycotina</taxon>
        <taxon>Agaricomycetes</taxon>
        <taxon>Agaricomycetidae</taxon>
        <taxon>Agaricales</taxon>
        <taxon>Agaricineae</taxon>
        <taxon>Galeropsidaceae</taxon>
        <taxon>Panaeolus</taxon>
    </lineage>
</organism>
<sequence length="376" mass="42349">MTRVTTEFSLSSKSRERLNNYNKLVSQVPDISKSVAIPAFYILGAVCRAIDVMEINIVEQVLPSVQETQKFHERVENKLDAGRVYSFNSSQRSTIQAVIHRMVMQSSRYSFCEMVPQVVQELNNDKDAKACLKDVLQTDSHTRALHGEVSKHVSSITGGFREDILKSVYGDGQKGPIALALFMKKLKNKYRDTSEVKQAELLRLAIMRRFAYDHPDLAPRSKTANSASGERARKRQRQLEEEREQESLPAVYPVWAVSPELPEGMMTTHSGECVPIPPKVENAPFWGIFDWEMDIMKLKFGHYKSEAWKSRAEEIVKWDVNEFPLGDTSVVGISHLLPPSGAAGTSRQQAQQAIGHTDLSSMENGSSLMSYNNIQI</sequence>
<evidence type="ECO:0000313" key="3">
    <source>
        <dbReference type="Proteomes" id="UP000284842"/>
    </source>
</evidence>
<keyword evidence="3" id="KW-1185">Reference proteome</keyword>
<evidence type="ECO:0000256" key="1">
    <source>
        <dbReference type="SAM" id="MobiDB-lite"/>
    </source>
</evidence>
<dbReference type="InParanoid" id="A0A409YQD2"/>
<dbReference type="Proteomes" id="UP000284842">
    <property type="component" value="Unassembled WGS sequence"/>
</dbReference>
<comment type="caution">
    <text evidence="2">The sequence shown here is derived from an EMBL/GenBank/DDBJ whole genome shotgun (WGS) entry which is preliminary data.</text>
</comment>
<proteinExistence type="predicted"/>
<gene>
    <name evidence="2" type="ORF">CVT24_010329</name>
</gene>
<evidence type="ECO:0000313" key="2">
    <source>
        <dbReference type="EMBL" id="PPR05206.1"/>
    </source>
</evidence>
<dbReference type="OrthoDB" id="3269273at2759"/>
<protein>
    <submittedName>
        <fullName evidence="2">Uncharacterized protein</fullName>
    </submittedName>
</protein>
<reference evidence="2 3" key="1">
    <citation type="journal article" date="2018" name="Evol. Lett.">
        <title>Horizontal gene cluster transfer increased hallucinogenic mushroom diversity.</title>
        <authorList>
            <person name="Reynolds H.T."/>
            <person name="Vijayakumar V."/>
            <person name="Gluck-Thaler E."/>
            <person name="Korotkin H.B."/>
            <person name="Matheny P.B."/>
            <person name="Slot J.C."/>
        </authorList>
    </citation>
    <scope>NUCLEOTIDE SEQUENCE [LARGE SCALE GENOMIC DNA]</scope>
    <source>
        <strain evidence="2 3">2629</strain>
    </source>
</reference>